<keyword evidence="3" id="KW-1185">Reference proteome</keyword>
<evidence type="ECO:0000313" key="3">
    <source>
        <dbReference type="Proteomes" id="UP000307440"/>
    </source>
</evidence>
<name>A0A5C3KW82_COPMA</name>
<proteinExistence type="predicted"/>
<evidence type="ECO:0000313" key="2">
    <source>
        <dbReference type="EMBL" id="TFK24909.1"/>
    </source>
</evidence>
<evidence type="ECO:0000259" key="1">
    <source>
        <dbReference type="Pfam" id="PF01926"/>
    </source>
</evidence>
<dbReference type="InterPro" id="IPR027417">
    <property type="entry name" value="P-loop_NTPase"/>
</dbReference>
<dbReference type="GO" id="GO:0005525">
    <property type="term" value="F:GTP binding"/>
    <property type="evidence" value="ECO:0007669"/>
    <property type="project" value="InterPro"/>
</dbReference>
<protein>
    <recommendedName>
        <fullName evidence="1">G domain-containing protein</fullName>
    </recommendedName>
</protein>
<dbReference type="Gene3D" id="3.40.50.300">
    <property type="entry name" value="P-loop containing nucleotide triphosphate hydrolases"/>
    <property type="match status" value="1"/>
</dbReference>
<dbReference type="OrthoDB" id="8954335at2759"/>
<dbReference type="SUPFAM" id="SSF52540">
    <property type="entry name" value="P-loop containing nucleoside triphosphate hydrolases"/>
    <property type="match status" value="1"/>
</dbReference>
<dbReference type="AlphaFoldDB" id="A0A5C3KW82"/>
<dbReference type="InterPro" id="IPR006073">
    <property type="entry name" value="GTP-bd"/>
</dbReference>
<gene>
    <name evidence="2" type="ORF">FA15DRAFT_655566</name>
</gene>
<accession>A0A5C3KW82</accession>
<reference evidence="2 3" key="1">
    <citation type="journal article" date="2019" name="Nat. Ecol. Evol.">
        <title>Megaphylogeny resolves global patterns of mushroom evolution.</title>
        <authorList>
            <person name="Varga T."/>
            <person name="Krizsan K."/>
            <person name="Foldi C."/>
            <person name="Dima B."/>
            <person name="Sanchez-Garcia M."/>
            <person name="Sanchez-Ramirez S."/>
            <person name="Szollosi G.J."/>
            <person name="Szarkandi J.G."/>
            <person name="Papp V."/>
            <person name="Albert L."/>
            <person name="Andreopoulos W."/>
            <person name="Angelini C."/>
            <person name="Antonin V."/>
            <person name="Barry K.W."/>
            <person name="Bougher N.L."/>
            <person name="Buchanan P."/>
            <person name="Buyck B."/>
            <person name="Bense V."/>
            <person name="Catcheside P."/>
            <person name="Chovatia M."/>
            <person name="Cooper J."/>
            <person name="Damon W."/>
            <person name="Desjardin D."/>
            <person name="Finy P."/>
            <person name="Geml J."/>
            <person name="Haridas S."/>
            <person name="Hughes K."/>
            <person name="Justo A."/>
            <person name="Karasinski D."/>
            <person name="Kautmanova I."/>
            <person name="Kiss B."/>
            <person name="Kocsube S."/>
            <person name="Kotiranta H."/>
            <person name="LaButti K.M."/>
            <person name="Lechner B.E."/>
            <person name="Liimatainen K."/>
            <person name="Lipzen A."/>
            <person name="Lukacs Z."/>
            <person name="Mihaltcheva S."/>
            <person name="Morgado L.N."/>
            <person name="Niskanen T."/>
            <person name="Noordeloos M.E."/>
            <person name="Ohm R.A."/>
            <person name="Ortiz-Santana B."/>
            <person name="Ovrebo C."/>
            <person name="Racz N."/>
            <person name="Riley R."/>
            <person name="Savchenko A."/>
            <person name="Shiryaev A."/>
            <person name="Soop K."/>
            <person name="Spirin V."/>
            <person name="Szebenyi C."/>
            <person name="Tomsovsky M."/>
            <person name="Tulloss R.E."/>
            <person name="Uehling J."/>
            <person name="Grigoriev I.V."/>
            <person name="Vagvolgyi C."/>
            <person name="Papp T."/>
            <person name="Martin F.M."/>
            <person name="Miettinen O."/>
            <person name="Hibbett D.S."/>
            <person name="Nagy L.G."/>
        </authorList>
    </citation>
    <scope>NUCLEOTIDE SEQUENCE [LARGE SCALE GENOMIC DNA]</scope>
    <source>
        <strain evidence="2 3">CBS 121175</strain>
    </source>
</reference>
<sequence>MHHNPHSSPHYTNGDAVIIKSLTQGSIMGPPGSGKSTFINNIVQSGVATTDSGLDPCTQKFGWHLVPMKSPIYKTANHMGIRRIFLIDTPGIESAGLCQDIRGVLGRALKNGVVAVGLMYLCRYDRIREGDQVYMRAFKKLCEMDCHVLVGLTHLGAADAPQRASKALSHNTSWKPFLEATGADAVCLMDSAESAEVVLAGLLRSRPASKYGHDSSAIADEPGLLKFFKRLGNKVNIWRSGFCKEPAGEGA</sequence>
<dbReference type="CDD" id="cd00882">
    <property type="entry name" value="Ras_like_GTPase"/>
    <property type="match status" value="1"/>
</dbReference>
<dbReference type="Proteomes" id="UP000307440">
    <property type="component" value="Unassembled WGS sequence"/>
</dbReference>
<dbReference type="Pfam" id="PF01926">
    <property type="entry name" value="MMR_HSR1"/>
    <property type="match status" value="1"/>
</dbReference>
<organism evidence="2 3">
    <name type="scientific">Coprinopsis marcescibilis</name>
    <name type="common">Agaric fungus</name>
    <name type="synonym">Psathyrella marcescibilis</name>
    <dbReference type="NCBI Taxonomy" id="230819"/>
    <lineage>
        <taxon>Eukaryota</taxon>
        <taxon>Fungi</taxon>
        <taxon>Dikarya</taxon>
        <taxon>Basidiomycota</taxon>
        <taxon>Agaricomycotina</taxon>
        <taxon>Agaricomycetes</taxon>
        <taxon>Agaricomycetidae</taxon>
        <taxon>Agaricales</taxon>
        <taxon>Agaricineae</taxon>
        <taxon>Psathyrellaceae</taxon>
        <taxon>Coprinopsis</taxon>
    </lineage>
</organism>
<feature type="domain" description="G" evidence="1">
    <location>
        <begin position="26"/>
        <end position="95"/>
    </location>
</feature>
<dbReference type="EMBL" id="ML210193">
    <property type="protein sequence ID" value="TFK24909.1"/>
    <property type="molecule type" value="Genomic_DNA"/>
</dbReference>